<keyword evidence="1" id="KW-0472">Membrane</keyword>
<dbReference type="SUPFAM" id="SSF82866">
    <property type="entry name" value="Multidrug efflux transporter AcrB transmembrane domain"/>
    <property type="match status" value="2"/>
</dbReference>
<dbReference type="RefSeq" id="WP_073162613.1">
    <property type="nucleotide sequence ID" value="NZ_FQUW01000005.1"/>
</dbReference>
<feature type="transmembrane region" description="Helical" evidence="1">
    <location>
        <begin position="384"/>
        <end position="409"/>
    </location>
</feature>
<feature type="transmembrane region" description="Helical" evidence="1">
    <location>
        <begin position="430"/>
        <end position="454"/>
    </location>
</feature>
<keyword evidence="1" id="KW-0812">Transmembrane</keyword>
<keyword evidence="1" id="KW-1133">Transmembrane helix</keyword>
<feature type="transmembrane region" description="Helical" evidence="1">
    <location>
        <begin position="334"/>
        <end position="352"/>
    </location>
</feature>
<dbReference type="Pfam" id="PF00873">
    <property type="entry name" value="ACR_tran"/>
    <property type="match status" value="1"/>
</dbReference>
<accession>A0A1M4TDF2</accession>
<evidence type="ECO:0000256" key="1">
    <source>
        <dbReference type="SAM" id="Phobius"/>
    </source>
</evidence>
<dbReference type="AlphaFoldDB" id="A0A1M4TDF2"/>
<dbReference type="EMBL" id="FQUW01000005">
    <property type="protein sequence ID" value="SHE42532.1"/>
    <property type="molecule type" value="Genomic_DNA"/>
</dbReference>
<dbReference type="Gene3D" id="3.30.2090.10">
    <property type="entry name" value="Multidrug efflux transporter AcrB TolC docking domain, DN and DC subdomains"/>
    <property type="match status" value="2"/>
</dbReference>
<feature type="transmembrane region" description="Helical" evidence="1">
    <location>
        <begin position="466"/>
        <end position="488"/>
    </location>
</feature>
<evidence type="ECO:0000313" key="3">
    <source>
        <dbReference type="Proteomes" id="UP000184196"/>
    </source>
</evidence>
<protein>
    <submittedName>
        <fullName evidence="2">Heavy metal efflux pump, CzcA family/hydrophobe/amphiphile efflux-1 (HAE1) family protein</fullName>
    </submittedName>
</protein>
<feature type="transmembrane region" description="Helical" evidence="1">
    <location>
        <begin position="533"/>
        <end position="552"/>
    </location>
</feature>
<gene>
    <name evidence="2" type="ORF">SAMN02745218_00283</name>
</gene>
<dbReference type="Gene3D" id="3.30.70.1320">
    <property type="entry name" value="Multidrug efflux transporter AcrB pore domain like"/>
    <property type="match status" value="1"/>
</dbReference>
<organism evidence="2 3">
    <name type="scientific">Desulfofundulus australicus DSM 11792</name>
    <dbReference type="NCBI Taxonomy" id="1121425"/>
    <lineage>
        <taxon>Bacteria</taxon>
        <taxon>Bacillati</taxon>
        <taxon>Bacillota</taxon>
        <taxon>Clostridia</taxon>
        <taxon>Eubacteriales</taxon>
        <taxon>Peptococcaceae</taxon>
        <taxon>Desulfofundulus</taxon>
    </lineage>
</organism>
<feature type="transmembrane region" description="Helical" evidence="1">
    <location>
        <begin position="869"/>
        <end position="885"/>
    </location>
</feature>
<dbReference type="Proteomes" id="UP000184196">
    <property type="component" value="Unassembled WGS sequence"/>
</dbReference>
<dbReference type="PANTHER" id="PTHR32063:SF0">
    <property type="entry name" value="SWARMING MOTILITY PROTEIN SWRC"/>
    <property type="match status" value="1"/>
</dbReference>
<dbReference type="GO" id="GO:0005886">
    <property type="term" value="C:plasma membrane"/>
    <property type="evidence" value="ECO:0007669"/>
    <property type="project" value="TreeGrafter"/>
</dbReference>
<reference evidence="3" key="1">
    <citation type="submission" date="2016-11" db="EMBL/GenBank/DDBJ databases">
        <authorList>
            <person name="Varghese N."/>
            <person name="Submissions S."/>
        </authorList>
    </citation>
    <scope>NUCLEOTIDE SEQUENCE [LARGE SCALE GENOMIC DNA]</scope>
    <source>
        <strain evidence="3">DSM 11792</strain>
    </source>
</reference>
<feature type="transmembrane region" description="Helical" evidence="1">
    <location>
        <begin position="964"/>
        <end position="983"/>
    </location>
</feature>
<dbReference type="SUPFAM" id="SSF82693">
    <property type="entry name" value="Multidrug efflux transporter AcrB pore domain, PN1, PN2, PC1 and PC2 subdomains"/>
    <property type="match status" value="3"/>
</dbReference>
<dbReference type="PRINTS" id="PR00702">
    <property type="entry name" value="ACRIFLAVINRP"/>
</dbReference>
<feature type="transmembrane region" description="Helical" evidence="1">
    <location>
        <begin position="918"/>
        <end position="943"/>
    </location>
</feature>
<evidence type="ECO:0000313" key="2">
    <source>
        <dbReference type="EMBL" id="SHE42532.1"/>
    </source>
</evidence>
<dbReference type="InterPro" id="IPR027463">
    <property type="entry name" value="AcrB_DN_DC_subdom"/>
</dbReference>
<dbReference type="SUPFAM" id="SSF82714">
    <property type="entry name" value="Multidrug efflux transporter AcrB TolC docking domain, DN and DC subdomains"/>
    <property type="match status" value="2"/>
</dbReference>
<feature type="transmembrane region" description="Helical" evidence="1">
    <location>
        <begin position="892"/>
        <end position="912"/>
    </location>
</feature>
<dbReference type="InterPro" id="IPR001036">
    <property type="entry name" value="Acrflvin-R"/>
</dbReference>
<dbReference type="Gene3D" id="3.30.70.1440">
    <property type="entry name" value="Multidrug efflux transporter AcrB pore domain"/>
    <property type="match status" value="1"/>
</dbReference>
<dbReference type="Gene3D" id="1.20.1640.10">
    <property type="entry name" value="Multidrug efflux transporter AcrB transmembrane domain"/>
    <property type="match status" value="2"/>
</dbReference>
<proteinExistence type="predicted"/>
<dbReference type="Gene3D" id="3.30.70.1430">
    <property type="entry name" value="Multidrug efflux transporter AcrB pore domain"/>
    <property type="match status" value="2"/>
</dbReference>
<keyword evidence="3" id="KW-1185">Reference proteome</keyword>
<dbReference type="OrthoDB" id="9757876at2"/>
<dbReference type="PANTHER" id="PTHR32063">
    <property type="match status" value="1"/>
</dbReference>
<dbReference type="GO" id="GO:0042910">
    <property type="term" value="F:xenobiotic transmembrane transporter activity"/>
    <property type="evidence" value="ECO:0007669"/>
    <property type="project" value="TreeGrafter"/>
</dbReference>
<name>A0A1M4TDF2_9FIRM</name>
<feature type="transmembrane region" description="Helical" evidence="1">
    <location>
        <begin position="995"/>
        <end position="1021"/>
    </location>
</feature>
<sequence length="1044" mass="113445">MNWPAFAIKHKYTVFALVLAIVFFGLYAKNVIKLELFPDTSPPMVNVITVYPGVAASDVAREVSKPLEEELATIEGVKKISSSSQDGLSVVRVEFNYEKDLDQAAVDVQNAISRIKGSLPAGIQEPQVLKFSSQDKPVLTLALSSDSLDLVALRTLADNEIKNAVQLVDGVGAVDVLGGHRRQVNVYVDRHRLEALNISLDRVAAAIGGGNISLPAGRVTQREQEYLIRVTQERLHPGELANILLENRGGHNIYLKDVARIEDSSQEQRSSYNFNGKNSLAVQIIKKREANTVEVVERVKEKLAELERQFPEIKFAVADDDSIFTLQVVENMTASVRDALIFTTAIILLFLISLNESIIVAFSMPLSLLGAIVLMKASGLSLNIITLSALILSVGIVVDDSIIVVENIMRHHHELGKDIRTAAIDGASEIMLPAVAGTATIVAVLIPLLFVGGFVGQMFSPLAKTLIYAISCSLLVSLTIIPLLTVMLGGRRWAAAERALNAAIAPFTKAMNRLKDSYALLVVRALKRRKMTLLLSLGLILLSIKLLGLIGMEVLPRMDAGSLLISLQTSPASSLEKTIGVVARVEELLDREPAVIAYSSRIGYEPGSHYMGGTGALGVTQAEITVTLTSRKERKETIWQIEKRLRREMARIPDIETFVVKEVGGTAKSSTAAPIDIRITGDDVRVLDYLAGEVLAQLKTVPGAVNLYRSWSLNTPEVNMVVDETRAAALGLTPEKIARQVYAALEGMRASSLEVESRKDTDIVVRYRPEDRGSLESMLAVTVTSPLGVQVPLRELVHVEINQAASVVTRENLLPSIDILGYTEGRPFSHVIADVEKALREVKLPEGYRLEVTGEKADLQESAGDLKRALLLAVVTVYLLLVAQFRSFIHPVTIMMSIPLVLFGVALALLLSGKSVSLPAILGLILLVGTVVRNSIVLVEFIIRAREAGTTRDEAIVEAVQVRFRPIMMTALSCVVGMLPLALEWALGSERFSPLAITVIGGMLVATLLTMVVIPVVYSLFDDLVENIKIKAAVKGKNLKTGAC</sequence>